<dbReference type="InterPro" id="IPR013956">
    <property type="entry name" value="E3_ubiquit_lig_Bre1"/>
</dbReference>
<gene>
    <name evidence="18" type="primary">WBGene00107543</name>
</gene>
<dbReference type="GO" id="GO:0033503">
    <property type="term" value="C:HULC complex"/>
    <property type="evidence" value="ECO:0000318"/>
    <property type="project" value="GO_Central"/>
</dbReference>
<evidence type="ECO:0000256" key="10">
    <source>
        <dbReference type="ARBA" id="ARBA00022853"/>
    </source>
</evidence>
<dbReference type="InterPro" id="IPR018957">
    <property type="entry name" value="Znf_C3HC4_RING-type"/>
</dbReference>
<organism evidence="18 19">
    <name type="scientific">Pristionchus pacificus</name>
    <name type="common">Parasitic nematode worm</name>
    <dbReference type="NCBI Taxonomy" id="54126"/>
    <lineage>
        <taxon>Eukaryota</taxon>
        <taxon>Metazoa</taxon>
        <taxon>Ecdysozoa</taxon>
        <taxon>Nematoda</taxon>
        <taxon>Chromadorea</taxon>
        <taxon>Rhabditida</taxon>
        <taxon>Rhabditina</taxon>
        <taxon>Diplogasteromorpha</taxon>
        <taxon>Diplogasteroidea</taxon>
        <taxon>Neodiplogasteridae</taxon>
        <taxon>Pristionchus</taxon>
    </lineage>
</organism>
<evidence type="ECO:0000256" key="15">
    <source>
        <dbReference type="SAM" id="Coils"/>
    </source>
</evidence>
<dbReference type="GO" id="GO:0005634">
    <property type="term" value="C:nucleus"/>
    <property type="evidence" value="ECO:0000318"/>
    <property type="project" value="GO_Central"/>
</dbReference>
<accession>A0A8R1UDG2</accession>
<dbReference type="PROSITE" id="PS50089">
    <property type="entry name" value="ZF_RING_2"/>
    <property type="match status" value="1"/>
</dbReference>
<reference evidence="19" key="1">
    <citation type="journal article" date="2008" name="Nat. Genet.">
        <title>The Pristionchus pacificus genome provides a unique perspective on nematode lifestyle and parasitism.</title>
        <authorList>
            <person name="Dieterich C."/>
            <person name="Clifton S.W."/>
            <person name="Schuster L.N."/>
            <person name="Chinwalla A."/>
            <person name="Delehaunty K."/>
            <person name="Dinkelacker I."/>
            <person name="Fulton L."/>
            <person name="Fulton R."/>
            <person name="Godfrey J."/>
            <person name="Minx P."/>
            <person name="Mitreva M."/>
            <person name="Roeseler W."/>
            <person name="Tian H."/>
            <person name="Witte H."/>
            <person name="Yang S.P."/>
            <person name="Wilson R.K."/>
            <person name="Sommer R.J."/>
        </authorList>
    </citation>
    <scope>NUCLEOTIDE SEQUENCE [LARGE SCALE GENOMIC DNA]</scope>
    <source>
        <strain evidence="19">PS312</strain>
    </source>
</reference>
<comment type="similarity">
    <text evidence="4 14">Belongs to the BRE1 family.</text>
</comment>
<dbReference type="GO" id="GO:0008270">
    <property type="term" value="F:zinc ion binding"/>
    <property type="evidence" value="ECO:0007669"/>
    <property type="project" value="UniProtKB-KW"/>
</dbReference>
<dbReference type="FunFam" id="3.30.40.10:FF:000040">
    <property type="entry name" value="E3 ubiquitin protein ligase"/>
    <property type="match status" value="1"/>
</dbReference>
<dbReference type="SUPFAM" id="SSF57850">
    <property type="entry name" value="RING/U-box"/>
    <property type="match status" value="1"/>
</dbReference>
<evidence type="ECO:0000313" key="18">
    <source>
        <dbReference type="EnsemblMetazoa" id="PPA17989.1"/>
    </source>
</evidence>
<keyword evidence="5 14" id="KW-0808">Transferase</keyword>
<evidence type="ECO:0000256" key="9">
    <source>
        <dbReference type="ARBA" id="ARBA00022833"/>
    </source>
</evidence>
<dbReference type="GO" id="GO:0006325">
    <property type="term" value="P:chromatin organization"/>
    <property type="evidence" value="ECO:0007669"/>
    <property type="project" value="UniProtKB-KW"/>
</dbReference>
<evidence type="ECO:0000259" key="17">
    <source>
        <dbReference type="PROSITE" id="PS50089"/>
    </source>
</evidence>
<evidence type="ECO:0000256" key="3">
    <source>
        <dbReference type="ARBA" id="ARBA00004906"/>
    </source>
</evidence>
<keyword evidence="12 14" id="KW-0539">Nucleus</keyword>
<dbReference type="InterPro" id="IPR013083">
    <property type="entry name" value="Znf_RING/FYVE/PHD"/>
</dbReference>
<dbReference type="PANTHER" id="PTHR23163:SF0">
    <property type="entry name" value="E3 UBIQUITIN-PROTEIN LIGASE BRE1"/>
    <property type="match status" value="1"/>
</dbReference>
<evidence type="ECO:0000256" key="7">
    <source>
        <dbReference type="ARBA" id="ARBA00022771"/>
    </source>
</evidence>
<comment type="catalytic activity">
    <reaction evidence="1 14">
        <text>S-ubiquitinyl-[E2 ubiquitin-conjugating enzyme]-L-cysteine + [acceptor protein]-L-lysine = [E2 ubiquitin-conjugating enzyme]-L-cysteine + N(6)-ubiquitinyl-[acceptor protein]-L-lysine.</text>
        <dbReference type="EC" id="2.3.2.27"/>
    </reaction>
</comment>
<sequence length="860" mass="99541">MAKRSPSSDAEDNSAEDDCKPLHKRQRMVVFEPVRLVAVSGVNDIDERVDRFKLAKLGERLKLQQKMIADKDRNIERLTARQDRDDNTLCMVNRHWNRLDEDLAQFRAQLGMEESGRDDNEQSNDFLSQIAQMDDDECEKVYDARVKYTHQLAFNVSEAFTRRSEQFASLTKKLKDVINGTKEKIDLNEEMVDKVANLAEENKILSRQNHKLQTENRDLSLKMKERDDRIALLETKNEEIKTQLDEKEFEVQKSWRREEKLERRLAEMSKEKNVKKEKIESNGSQSNHSHCSASGVSGGGGANANIPKDDDVLKELEMLKELCASREQELNDITDQLAHVTAEKEKLAMDLKNLPDEVIRSTEEFQIIQTYYTFMVDENQRLKDEKDAVVLQMAEMKNHYAEQMKTMEAEEDQSQQRMIASSKKMEERFAQLRKDYEILSVEYRQTVEASEANGPNAFDYRTTVATLNNQMALIRADCLKFKQKWKTAVTGLSSMQRKMESERMRMQKYVLIPLNEEDIKDLADPEEESPSTEDGTANGITKETSALVKLEKEKKLLQASVNTMKVSLAKILKKDDRRQMWSEDSLRRLNDLEKSLSSTKAELAEKTKEEEGLLNEMEATGQAFEELQEQNGKLLNNIKEQEENNLKAMSDRIYMVQSLKKLKDEKEAMDQQIDALMNTVHALKIEMSTVKDTLKMSNERLASLSGSNDKLYGENERLRREKITETKKAAELKIMSDKTNTQLKEAQQALSLKNESHVKDENKIRRLEEDRNILKKKLERFDRSALIGSTDAVLMEEIKELKDVLTCPSCKVRRKDGILTKCFHVFCMDCLKTRYETRRRKCPKCNAAFGANDFHRVYIG</sequence>
<dbReference type="Gene3D" id="3.30.40.10">
    <property type="entry name" value="Zinc/RING finger domain, C3HC4 (zinc finger)"/>
    <property type="match status" value="1"/>
</dbReference>
<feature type="compositionally biased region" description="Basic and acidic residues" evidence="16">
    <location>
        <begin position="268"/>
        <end position="280"/>
    </location>
</feature>
<dbReference type="AlphaFoldDB" id="A0A8R1UDG2"/>
<evidence type="ECO:0000256" key="14">
    <source>
        <dbReference type="RuleBase" id="RU365038"/>
    </source>
</evidence>
<evidence type="ECO:0000256" key="12">
    <source>
        <dbReference type="ARBA" id="ARBA00023242"/>
    </source>
</evidence>
<evidence type="ECO:0000256" key="1">
    <source>
        <dbReference type="ARBA" id="ARBA00000900"/>
    </source>
</evidence>
<evidence type="ECO:0000256" key="4">
    <source>
        <dbReference type="ARBA" id="ARBA00005555"/>
    </source>
</evidence>
<evidence type="ECO:0000256" key="11">
    <source>
        <dbReference type="ARBA" id="ARBA00023054"/>
    </source>
</evidence>
<dbReference type="Proteomes" id="UP000005239">
    <property type="component" value="Unassembled WGS sequence"/>
</dbReference>
<evidence type="ECO:0000256" key="2">
    <source>
        <dbReference type="ARBA" id="ARBA00004123"/>
    </source>
</evidence>
<feature type="compositionally biased region" description="Polar residues" evidence="16">
    <location>
        <begin position="281"/>
        <end position="291"/>
    </location>
</feature>
<feature type="domain" description="RING-type" evidence="17">
    <location>
        <begin position="807"/>
        <end position="846"/>
    </location>
</feature>
<dbReference type="EC" id="2.3.2.27" evidence="14"/>
<keyword evidence="11 14" id="KW-0175">Coiled coil</keyword>
<dbReference type="GO" id="GO:0061630">
    <property type="term" value="F:ubiquitin protein ligase activity"/>
    <property type="evidence" value="ECO:0000318"/>
    <property type="project" value="GO_Central"/>
</dbReference>
<dbReference type="EnsemblMetazoa" id="PPA17989.1">
    <property type="protein sequence ID" value="PPA17989.1"/>
    <property type="gene ID" value="WBGene00107543"/>
</dbReference>
<evidence type="ECO:0000256" key="6">
    <source>
        <dbReference type="ARBA" id="ARBA00022723"/>
    </source>
</evidence>
<keyword evidence="19" id="KW-1185">Reference proteome</keyword>
<evidence type="ECO:0000256" key="13">
    <source>
        <dbReference type="PROSITE-ProRule" id="PRU00175"/>
    </source>
</evidence>
<evidence type="ECO:0000256" key="5">
    <source>
        <dbReference type="ARBA" id="ARBA00022679"/>
    </source>
</evidence>
<dbReference type="InterPro" id="IPR001841">
    <property type="entry name" value="Znf_RING"/>
</dbReference>
<comment type="subcellular location">
    <subcellularLocation>
        <location evidence="2 14">Nucleus</location>
    </subcellularLocation>
</comment>
<dbReference type="PROSITE" id="PS00518">
    <property type="entry name" value="ZF_RING_1"/>
    <property type="match status" value="1"/>
</dbReference>
<evidence type="ECO:0000256" key="16">
    <source>
        <dbReference type="SAM" id="MobiDB-lite"/>
    </source>
</evidence>
<protein>
    <recommendedName>
        <fullName evidence="14">E3 ubiquitin protein ligase</fullName>
        <ecNumber evidence="14">2.3.2.27</ecNumber>
    </recommendedName>
</protein>
<dbReference type="PANTHER" id="PTHR23163">
    <property type="entry name" value="RING FINGER PROTEIN-RELATED"/>
    <property type="match status" value="1"/>
</dbReference>
<feature type="coiled-coil region" evidence="15">
    <location>
        <begin position="582"/>
        <end position="784"/>
    </location>
</feature>
<feature type="region of interest" description="Disordered" evidence="16">
    <location>
        <begin position="1"/>
        <end position="21"/>
    </location>
</feature>
<keyword evidence="10 14" id="KW-0156">Chromatin regulator</keyword>
<feature type="region of interest" description="Disordered" evidence="16">
    <location>
        <begin position="268"/>
        <end position="305"/>
    </location>
</feature>
<dbReference type="Pfam" id="PF26052">
    <property type="entry name" value="BRE1B"/>
    <property type="match status" value="1"/>
</dbReference>
<reference evidence="18" key="2">
    <citation type="submission" date="2022-06" db="UniProtKB">
        <authorList>
            <consortium name="EnsemblMetazoa"/>
        </authorList>
    </citation>
    <scope>IDENTIFICATION</scope>
    <source>
        <strain evidence="18">PS312</strain>
    </source>
</reference>
<dbReference type="InterPro" id="IPR017907">
    <property type="entry name" value="Znf_RING_CS"/>
</dbReference>
<dbReference type="GO" id="GO:0016567">
    <property type="term" value="P:protein ubiquitination"/>
    <property type="evidence" value="ECO:0007669"/>
    <property type="project" value="UniProtKB-UniRule"/>
</dbReference>
<keyword evidence="6 14" id="KW-0479">Metal-binding</keyword>
<evidence type="ECO:0000313" key="19">
    <source>
        <dbReference type="Proteomes" id="UP000005239"/>
    </source>
</evidence>
<keyword evidence="7 13" id="KW-0863">Zinc-finger</keyword>
<dbReference type="Pfam" id="PF00097">
    <property type="entry name" value="zf-C3HC4"/>
    <property type="match status" value="1"/>
</dbReference>
<keyword evidence="9 14" id="KW-0862">Zinc</keyword>
<name>A0A8R1UDG2_PRIPA</name>
<proteinExistence type="inferred from homology"/>
<dbReference type="InterPro" id="IPR058642">
    <property type="entry name" value="BRE1A/B-like_dom"/>
</dbReference>
<feature type="coiled-coil region" evidence="15">
    <location>
        <begin position="379"/>
        <end position="442"/>
    </location>
</feature>
<keyword evidence="8 14" id="KW-0833">Ubl conjugation pathway</keyword>
<comment type="pathway">
    <text evidence="3 14">Protein modification; protein ubiquitination.</text>
</comment>
<evidence type="ECO:0000256" key="8">
    <source>
        <dbReference type="ARBA" id="ARBA00022786"/>
    </source>
</evidence>